<protein>
    <submittedName>
        <fullName evidence="1">Uncharacterized protein</fullName>
    </submittedName>
</protein>
<accession>A0ABD2CGL7</accession>
<dbReference type="EMBL" id="JAYRBN010000053">
    <property type="protein sequence ID" value="KAL2744034.1"/>
    <property type="molecule type" value="Genomic_DNA"/>
</dbReference>
<sequence length="61" mass="7208">MKINLCLNSQFNCDWHISKIMLLSIFKTKAYNRQSKLKYFGANLINIHLRTEVLSTILHKI</sequence>
<gene>
    <name evidence="1" type="ORF">V1477_007910</name>
</gene>
<reference evidence="1 2" key="1">
    <citation type="journal article" date="2024" name="Ann. Entomol. Soc. Am.">
        <title>Genomic analyses of the southern and eastern yellowjacket wasps (Hymenoptera: Vespidae) reveal evolutionary signatures of social life.</title>
        <authorList>
            <person name="Catto M.A."/>
            <person name="Caine P.B."/>
            <person name="Orr S.E."/>
            <person name="Hunt B.G."/>
            <person name="Goodisman M.A.D."/>
        </authorList>
    </citation>
    <scope>NUCLEOTIDE SEQUENCE [LARGE SCALE GENOMIC DNA]</scope>
    <source>
        <strain evidence="1">232</strain>
        <tissue evidence="1">Head and thorax</tissue>
    </source>
</reference>
<evidence type="ECO:0000313" key="2">
    <source>
        <dbReference type="Proteomes" id="UP001607303"/>
    </source>
</evidence>
<proteinExistence type="predicted"/>
<dbReference type="Proteomes" id="UP001607303">
    <property type="component" value="Unassembled WGS sequence"/>
</dbReference>
<organism evidence="1 2">
    <name type="scientific">Vespula maculifrons</name>
    <name type="common">Eastern yellow jacket</name>
    <name type="synonym">Wasp</name>
    <dbReference type="NCBI Taxonomy" id="7453"/>
    <lineage>
        <taxon>Eukaryota</taxon>
        <taxon>Metazoa</taxon>
        <taxon>Ecdysozoa</taxon>
        <taxon>Arthropoda</taxon>
        <taxon>Hexapoda</taxon>
        <taxon>Insecta</taxon>
        <taxon>Pterygota</taxon>
        <taxon>Neoptera</taxon>
        <taxon>Endopterygota</taxon>
        <taxon>Hymenoptera</taxon>
        <taxon>Apocrita</taxon>
        <taxon>Aculeata</taxon>
        <taxon>Vespoidea</taxon>
        <taxon>Vespidae</taxon>
        <taxon>Vespinae</taxon>
        <taxon>Vespula</taxon>
    </lineage>
</organism>
<comment type="caution">
    <text evidence="1">The sequence shown here is derived from an EMBL/GenBank/DDBJ whole genome shotgun (WGS) entry which is preliminary data.</text>
</comment>
<name>A0ABD2CGL7_VESMC</name>
<evidence type="ECO:0000313" key="1">
    <source>
        <dbReference type="EMBL" id="KAL2744034.1"/>
    </source>
</evidence>
<dbReference type="AlphaFoldDB" id="A0ABD2CGL7"/>
<keyword evidence="2" id="KW-1185">Reference proteome</keyword>